<sequence length="134" mass="15271">MAISKGYKALLEEAMQQIKTMPLEEARELYELSEACFIDIRDIRELERDGMIPEAVHAPRGMLEFWVDPDSPYYRDVFGQSGPFILYCQSAWRSALATLTLQQMGMENVCHLEGGFKNWMGAGLPIAEKRAVNH</sequence>
<dbReference type="EMBL" id="MJIC01000010">
    <property type="protein sequence ID" value="OFI34778.1"/>
    <property type="molecule type" value="Genomic_DNA"/>
</dbReference>
<dbReference type="SUPFAM" id="SSF52821">
    <property type="entry name" value="Rhodanese/Cell cycle control phosphatase"/>
    <property type="match status" value="1"/>
</dbReference>
<dbReference type="InterPro" id="IPR036873">
    <property type="entry name" value="Rhodanese-like_dom_sf"/>
</dbReference>
<dbReference type="Pfam" id="PF00581">
    <property type="entry name" value="Rhodanese"/>
    <property type="match status" value="1"/>
</dbReference>
<dbReference type="Gene3D" id="3.40.250.10">
    <property type="entry name" value="Rhodanese-like domain"/>
    <property type="match status" value="1"/>
</dbReference>
<feature type="domain" description="Rhodanese" evidence="1">
    <location>
        <begin position="31"/>
        <end position="128"/>
    </location>
</feature>
<dbReference type="PANTHER" id="PTHR44086">
    <property type="entry name" value="THIOSULFATE SULFURTRANSFERASE RDL2, MITOCHONDRIAL-RELATED"/>
    <property type="match status" value="1"/>
</dbReference>
<dbReference type="SMART" id="SM00450">
    <property type="entry name" value="RHOD"/>
    <property type="match status" value="1"/>
</dbReference>
<organism evidence="2 3">
    <name type="scientific">Alteromonas lipolytica</name>
    <dbReference type="NCBI Taxonomy" id="1856405"/>
    <lineage>
        <taxon>Bacteria</taxon>
        <taxon>Pseudomonadati</taxon>
        <taxon>Pseudomonadota</taxon>
        <taxon>Gammaproteobacteria</taxon>
        <taxon>Alteromonadales</taxon>
        <taxon>Alteromonadaceae</taxon>
        <taxon>Alteromonas/Salinimonas group</taxon>
        <taxon>Alteromonas</taxon>
    </lineage>
</organism>
<dbReference type="InterPro" id="IPR001763">
    <property type="entry name" value="Rhodanese-like_dom"/>
</dbReference>
<evidence type="ECO:0000313" key="2">
    <source>
        <dbReference type="EMBL" id="OFI34778.1"/>
    </source>
</evidence>
<name>A0A1E8FGQ9_9ALTE</name>
<dbReference type="Proteomes" id="UP000176037">
    <property type="component" value="Unassembled WGS sequence"/>
</dbReference>
<protein>
    <submittedName>
        <fullName evidence="2">Rhodanese</fullName>
    </submittedName>
</protein>
<evidence type="ECO:0000313" key="3">
    <source>
        <dbReference type="Proteomes" id="UP000176037"/>
    </source>
</evidence>
<dbReference type="RefSeq" id="WP_070175696.1">
    <property type="nucleotide sequence ID" value="NZ_BMJR01000001.1"/>
</dbReference>
<dbReference type="PANTHER" id="PTHR44086:SF13">
    <property type="entry name" value="THIOSULFATE SULFURTRANSFERASE PSPE"/>
    <property type="match status" value="1"/>
</dbReference>
<dbReference type="CDD" id="cd01447">
    <property type="entry name" value="Polysulfide_ST"/>
    <property type="match status" value="1"/>
</dbReference>
<dbReference type="AlphaFoldDB" id="A0A1E8FGQ9"/>
<dbReference type="STRING" id="1856405.BFC17_14455"/>
<keyword evidence="3" id="KW-1185">Reference proteome</keyword>
<comment type="caution">
    <text evidence="2">The sequence shown here is derived from an EMBL/GenBank/DDBJ whole genome shotgun (WGS) entry which is preliminary data.</text>
</comment>
<proteinExistence type="predicted"/>
<dbReference type="GO" id="GO:0004792">
    <property type="term" value="F:thiosulfate-cyanide sulfurtransferase activity"/>
    <property type="evidence" value="ECO:0007669"/>
    <property type="project" value="TreeGrafter"/>
</dbReference>
<accession>A0A1E8FGQ9</accession>
<gene>
    <name evidence="2" type="ORF">BFC17_14455</name>
</gene>
<reference evidence="2 3" key="1">
    <citation type="submission" date="2016-09" db="EMBL/GenBank/DDBJ databases">
        <title>Alteromonas lipolytica, a new species isolated from sea water.</title>
        <authorList>
            <person name="Wu Y.-H."/>
            <person name="Cheng H."/>
            <person name="Xu X.-W."/>
        </authorList>
    </citation>
    <scope>NUCLEOTIDE SEQUENCE [LARGE SCALE GENOMIC DNA]</scope>
    <source>
        <strain evidence="2 3">JW12</strain>
    </source>
</reference>
<dbReference type="PROSITE" id="PS50206">
    <property type="entry name" value="RHODANESE_3"/>
    <property type="match status" value="1"/>
</dbReference>
<evidence type="ECO:0000259" key="1">
    <source>
        <dbReference type="PROSITE" id="PS50206"/>
    </source>
</evidence>
<dbReference type="OrthoDB" id="9791096at2"/>